<dbReference type="AlphaFoldDB" id="A0A365U6H0"/>
<dbReference type="OrthoDB" id="4964541at2"/>
<dbReference type="GO" id="GO:0022857">
    <property type="term" value="F:transmembrane transporter activity"/>
    <property type="evidence" value="ECO:0007669"/>
    <property type="project" value="UniProtKB-UniRule"/>
</dbReference>
<dbReference type="Proteomes" id="UP000253370">
    <property type="component" value="Unassembled WGS sequence"/>
</dbReference>
<keyword evidence="5 9" id="KW-0812">Transmembrane</keyword>
<organism evidence="11 12">
    <name type="scientific">Rhodosalinus halophilus</name>
    <dbReference type="NCBI Taxonomy" id="2259333"/>
    <lineage>
        <taxon>Bacteria</taxon>
        <taxon>Pseudomonadati</taxon>
        <taxon>Pseudomonadota</taxon>
        <taxon>Alphaproteobacteria</taxon>
        <taxon>Rhodobacterales</taxon>
        <taxon>Paracoccaceae</taxon>
        <taxon>Rhodosalinus</taxon>
    </lineage>
</organism>
<evidence type="ECO:0000256" key="3">
    <source>
        <dbReference type="ARBA" id="ARBA00022475"/>
    </source>
</evidence>
<gene>
    <name evidence="11" type="ORF">DRV85_15325</name>
</gene>
<protein>
    <recommendedName>
        <fullName evidence="9">TRAP transporter small permease protein</fullName>
    </recommendedName>
</protein>
<evidence type="ECO:0000313" key="11">
    <source>
        <dbReference type="EMBL" id="RBI83710.1"/>
    </source>
</evidence>
<dbReference type="GO" id="GO:0015740">
    <property type="term" value="P:C4-dicarboxylate transport"/>
    <property type="evidence" value="ECO:0007669"/>
    <property type="project" value="TreeGrafter"/>
</dbReference>
<evidence type="ECO:0000256" key="4">
    <source>
        <dbReference type="ARBA" id="ARBA00022519"/>
    </source>
</evidence>
<comment type="function">
    <text evidence="9">Part of the tripartite ATP-independent periplasmic (TRAP) transport system.</text>
</comment>
<comment type="similarity">
    <text evidence="8 9">Belongs to the TRAP transporter small permease family.</text>
</comment>
<evidence type="ECO:0000256" key="6">
    <source>
        <dbReference type="ARBA" id="ARBA00022989"/>
    </source>
</evidence>
<accession>A0A365U6H0</accession>
<keyword evidence="7 9" id="KW-0472">Membrane</keyword>
<dbReference type="Pfam" id="PF04290">
    <property type="entry name" value="DctQ"/>
    <property type="match status" value="1"/>
</dbReference>
<keyword evidence="6 9" id="KW-1133">Transmembrane helix</keyword>
<feature type="transmembrane region" description="Helical" evidence="9">
    <location>
        <begin position="48"/>
        <end position="65"/>
    </location>
</feature>
<evidence type="ECO:0000256" key="2">
    <source>
        <dbReference type="ARBA" id="ARBA00022448"/>
    </source>
</evidence>
<feature type="domain" description="Tripartite ATP-independent periplasmic transporters DctQ component" evidence="10">
    <location>
        <begin position="25"/>
        <end position="172"/>
    </location>
</feature>
<name>A0A365U6H0_9RHOB</name>
<evidence type="ECO:0000256" key="9">
    <source>
        <dbReference type="RuleBase" id="RU369079"/>
    </source>
</evidence>
<comment type="subcellular location">
    <subcellularLocation>
        <location evidence="1 9">Cell inner membrane</location>
        <topology evidence="1 9">Multi-pass membrane protein</topology>
    </subcellularLocation>
</comment>
<dbReference type="RefSeq" id="WP_113290353.1">
    <property type="nucleotide sequence ID" value="NZ_QNTQ01000015.1"/>
</dbReference>
<dbReference type="PANTHER" id="PTHR35011">
    <property type="entry name" value="2,3-DIKETO-L-GULONATE TRAP TRANSPORTER SMALL PERMEASE PROTEIN YIAM"/>
    <property type="match status" value="1"/>
</dbReference>
<evidence type="ECO:0000256" key="1">
    <source>
        <dbReference type="ARBA" id="ARBA00004429"/>
    </source>
</evidence>
<evidence type="ECO:0000313" key="12">
    <source>
        <dbReference type="Proteomes" id="UP000253370"/>
    </source>
</evidence>
<feature type="transmembrane region" description="Helical" evidence="9">
    <location>
        <begin position="86"/>
        <end position="110"/>
    </location>
</feature>
<comment type="subunit">
    <text evidence="9">The complex comprises the extracytoplasmic solute receptor protein and the two transmembrane proteins.</text>
</comment>
<evidence type="ECO:0000256" key="5">
    <source>
        <dbReference type="ARBA" id="ARBA00022692"/>
    </source>
</evidence>
<keyword evidence="4 9" id="KW-0997">Cell inner membrane</keyword>
<feature type="transmembrane region" description="Helical" evidence="9">
    <location>
        <begin position="146"/>
        <end position="165"/>
    </location>
</feature>
<keyword evidence="2 9" id="KW-0813">Transport</keyword>
<evidence type="ECO:0000259" key="10">
    <source>
        <dbReference type="Pfam" id="PF04290"/>
    </source>
</evidence>
<comment type="caution">
    <text evidence="9">Lacks conserved residue(s) required for the propagation of feature annotation.</text>
</comment>
<dbReference type="GO" id="GO:0005886">
    <property type="term" value="C:plasma membrane"/>
    <property type="evidence" value="ECO:0007669"/>
    <property type="project" value="UniProtKB-SubCell"/>
</dbReference>
<dbReference type="EMBL" id="QNTQ01000015">
    <property type="protein sequence ID" value="RBI83710.1"/>
    <property type="molecule type" value="Genomic_DNA"/>
</dbReference>
<evidence type="ECO:0000256" key="7">
    <source>
        <dbReference type="ARBA" id="ARBA00023136"/>
    </source>
</evidence>
<reference evidence="11 12" key="1">
    <citation type="submission" date="2018-07" db="EMBL/GenBank/DDBJ databases">
        <title>Rhodosalinus sp. strain E84T genomic sequence and assembly.</title>
        <authorList>
            <person name="Liu Z.-W."/>
            <person name="Lu D.-C."/>
        </authorList>
    </citation>
    <scope>NUCLEOTIDE SEQUENCE [LARGE SCALE GENOMIC DNA]</scope>
    <source>
        <strain evidence="11 12">E84</strain>
    </source>
</reference>
<evidence type="ECO:0000256" key="8">
    <source>
        <dbReference type="ARBA" id="ARBA00038436"/>
    </source>
</evidence>
<proteinExistence type="inferred from homology"/>
<dbReference type="InterPro" id="IPR055348">
    <property type="entry name" value="DctQ"/>
</dbReference>
<comment type="caution">
    <text evidence="11">The sequence shown here is derived from an EMBL/GenBank/DDBJ whole genome shotgun (WGS) entry which is preliminary data.</text>
</comment>
<keyword evidence="12" id="KW-1185">Reference proteome</keyword>
<sequence>MLKRASRGWARLELALAAALAVAVTLMILANVVTRAAGQAIYWTDEAAIYAMIWMTFLAASASIHDRSAVAVTLVPDMLGEGFRRLFRIAVDVVVLAFALFMAWFCWRWFRPDVLIATGFDTQAFQQETFNFIYAEPTTTLGIPKVWVWLVMPLFTLGLILHALYNLVAGLRGEEPDPVSAA</sequence>
<dbReference type="PANTHER" id="PTHR35011:SF2">
    <property type="entry name" value="2,3-DIKETO-L-GULONATE TRAP TRANSPORTER SMALL PERMEASE PROTEIN YIAM"/>
    <property type="match status" value="1"/>
</dbReference>
<dbReference type="InterPro" id="IPR007387">
    <property type="entry name" value="TRAP_DctQ"/>
</dbReference>
<keyword evidence="3" id="KW-1003">Cell membrane</keyword>